<evidence type="ECO:0000259" key="12">
    <source>
        <dbReference type="Pfam" id="PF13407"/>
    </source>
</evidence>
<comment type="similarity">
    <text evidence="2">Belongs to the bacterial solute-binding protein 2 family.</text>
</comment>
<sequence>MKKSYFSLFVAVILAVGAVSLSARGSSSGGVSIGATIYNFGDNFMNGVVAPALKKHAKENKASLTIVDSENQQAKQNDQVDIFINKGVQVLAVNLVDPASARTVIEKAKAADTPLILYNKEPTEAGVMDIYDKVWYVGTNSAESGILQGEMIAADWKANAGWDKNGDGVMQYVMLKGEPGHPDAEARTKEAILSIKGKGIKVQELALQADPTWSTQFGNDTMAAWLTSGFGEEIEVVIANNDGMAFGAITAMESAGVSLPIYGVDALEQALQLIKEGKMNGTVLNDGKGQAHAVIDLAMNVAAGKAPTAGTDWKLETDGSKAIRVPYVAVTE</sequence>
<feature type="domain" description="Periplasmic binding protein" evidence="12">
    <location>
        <begin position="33"/>
        <end position="305"/>
    </location>
</feature>
<comment type="subcellular location">
    <subcellularLocation>
        <location evidence="1">Cell envelope</location>
    </subcellularLocation>
</comment>
<evidence type="ECO:0000256" key="7">
    <source>
        <dbReference type="ARBA" id="ARBA00022764"/>
    </source>
</evidence>
<gene>
    <name evidence="13" type="primary">mglB</name>
    <name evidence="13" type="ORF">P0082_03235</name>
</gene>
<keyword evidence="4" id="KW-0762">Sugar transport</keyword>
<proteinExistence type="inferred from homology"/>
<keyword evidence="14" id="KW-1185">Reference proteome</keyword>
<name>A0ABY8MKI5_9SPIO</name>
<evidence type="ECO:0000256" key="1">
    <source>
        <dbReference type="ARBA" id="ARBA00004196"/>
    </source>
</evidence>
<organism evidence="13 14">
    <name type="scientific">Candidatus Haliotispira prima</name>
    <dbReference type="NCBI Taxonomy" id="3034016"/>
    <lineage>
        <taxon>Bacteria</taxon>
        <taxon>Pseudomonadati</taxon>
        <taxon>Spirochaetota</taxon>
        <taxon>Spirochaetia</taxon>
        <taxon>Spirochaetales</taxon>
        <taxon>Spirochaetaceae</taxon>
        <taxon>Candidatus Haliotispira</taxon>
    </lineage>
</organism>
<reference evidence="13 14" key="1">
    <citation type="submission" date="2023-04" db="EMBL/GenBank/DDBJ databases">
        <title>Spirochaete genome identified in red abalone sample constitutes a novel genus.</title>
        <authorList>
            <person name="Sharma S.P."/>
            <person name="Purcell C.M."/>
            <person name="Hyde J.R."/>
            <person name="Severin A.J."/>
        </authorList>
    </citation>
    <scope>NUCLEOTIDE SEQUENCE [LARGE SCALE GENOMIC DNA]</scope>
    <source>
        <strain evidence="13 14">SP-2023</strain>
    </source>
</reference>
<dbReference type="InterPro" id="IPR050555">
    <property type="entry name" value="Bact_Solute-Bind_Prot2"/>
</dbReference>
<evidence type="ECO:0000256" key="8">
    <source>
        <dbReference type="ARBA" id="ARBA00022837"/>
    </source>
</evidence>
<evidence type="ECO:0000256" key="6">
    <source>
        <dbReference type="ARBA" id="ARBA00022729"/>
    </source>
</evidence>
<dbReference type="Proteomes" id="UP001228690">
    <property type="component" value="Chromosome"/>
</dbReference>
<comment type="subunit">
    <text evidence="9">The ABC transporter complex is composed of one ATP-binding protein (MglA), two transmembrane proteins (MglC) and a solute-binding protein (MglB).</text>
</comment>
<feature type="chain" id="PRO_5047155835" description="D-galactose/methyl-galactoside binding periplasmic protein MglB" evidence="11">
    <location>
        <begin position="26"/>
        <end position="332"/>
    </location>
</feature>
<evidence type="ECO:0000313" key="13">
    <source>
        <dbReference type="EMBL" id="WGK69885.1"/>
    </source>
</evidence>
<keyword evidence="7" id="KW-0574">Periplasm</keyword>
<evidence type="ECO:0000256" key="3">
    <source>
        <dbReference type="ARBA" id="ARBA00022448"/>
    </source>
</evidence>
<protein>
    <recommendedName>
        <fullName evidence="10">D-galactose/methyl-galactoside binding periplasmic protein MglB</fullName>
    </recommendedName>
</protein>
<evidence type="ECO:0000256" key="4">
    <source>
        <dbReference type="ARBA" id="ARBA00022597"/>
    </source>
</evidence>
<keyword evidence="3" id="KW-0813">Transport</keyword>
<evidence type="ECO:0000313" key="14">
    <source>
        <dbReference type="Proteomes" id="UP001228690"/>
    </source>
</evidence>
<dbReference type="Pfam" id="PF13407">
    <property type="entry name" value="Peripla_BP_4"/>
    <property type="match status" value="1"/>
</dbReference>
<keyword evidence="5" id="KW-0479">Metal-binding</keyword>
<evidence type="ECO:0000256" key="5">
    <source>
        <dbReference type="ARBA" id="ARBA00022723"/>
    </source>
</evidence>
<evidence type="ECO:0000256" key="9">
    <source>
        <dbReference type="ARBA" id="ARBA00034323"/>
    </source>
</evidence>
<evidence type="ECO:0000256" key="11">
    <source>
        <dbReference type="SAM" id="SignalP"/>
    </source>
</evidence>
<dbReference type="PANTHER" id="PTHR30036">
    <property type="entry name" value="D-XYLOSE-BINDING PERIPLASMIC PROTEIN"/>
    <property type="match status" value="1"/>
</dbReference>
<dbReference type="Gene3D" id="3.40.50.2300">
    <property type="match status" value="2"/>
</dbReference>
<feature type="signal peptide" evidence="11">
    <location>
        <begin position="1"/>
        <end position="25"/>
    </location>
</feature>
<keyword evidence="6 11" id="KW-0732">Signal</keyword>
<accession>A0ABY8MKI5</accession>
<dbReference type="InterPro" id="IPR028082">
    <property type="entry name" value="Peripla_BP_I"/>
</dbReference>
<dbReference type="RefSeq" id="WP_326928080.1">
    <property type="nucleotide sequence ID" value="NZ_CP123443.1"/>
</dbReference>
<keyword evidence="8" id="KW-0106">Calcium</keyword>
<dbReference type="CDD" id="cd01539">
    <property type="entry name" value="PBP1_GGBP"/>
    <property type="match status" value="1"/>
</dbReference>
<dbReference type="InterPro" id="IPR044085">
    <property type="entry name" value="MglB-like_PBP1"/>
</dbReference>
<evidence type="ECO:0000256" key="2">
    <source>
        <dbReference type="ARBA" id="ARBA00007639"/>
    </source>
</evidence>
<dbReference type="SUPFAM" id="SSF53822">
    <property type="entry name" value="Periplasmic binding protein-like I"/>
    <property type="match status" value="1"/>
</dbReference>
<dbReference type="EMBL" id="CP123443">
    <property type="protein sequence ID" value="WGK69885.1"/>
    <property type="molecule type" value="Genomic_DNA"/>
</dbReference>
<dbReference type="PANTHER" id="PTHR30036:SF2">
    <property type="entry name" value="D-GALACTOSE_METHYL-GALACTOSIDE BINDING PERIPLASMIC PROTEIN MGLB"/>
    <property type="match status" value="1"/>
</dbReference>
<evidence type="ECO:0000256" key="10">
    <source>
        <dbReference type="ARBA" id="ARBA00034344"/>
    </source>
</evidence>
<dbReference type="InterPro" id="IPR025997">
    <property type="entry name" value="SBP_2_dom"/>
</dbReference>